<dbReference type="RefSeq" id="WP_275810721.1">
    <property type="nucleotide sequence ID" value="NZ_BAAANM010000019.1"/>
</dbReference>
<evidence type="ECO:0000313" key="2">
    <source>
        <dbReference type="EMBL" id="MDF2255724.1"/>
    </source>
</evidence>
<feature type="region of interest" description="Disordered" evidence="1">
    <location>
        <begin position="1"/>
        <end position="51"/>
    </location>
</feature>
<organism evidence="2 3">
    <name type="scientific">Streptantibioticus ferralitis</name>
    <dbReference type="NCBI Taxonomy" id="236510"/>
    <lineage>
        <taxon>Bacteria</taxon>
        <taxon>Bacillati</taxon>
        <taxon>Actinomycetota</taxon>
        <taxon>Actinomycetes</taxon>
        <taxon>Kitasatosporales</taxon>
        <taxon>Streptomycetaceae</taxon>
        <taxon>Streptantibioticus</taxon>
    </lineage>
</organism>
<evidence type="ECO:0000256" key="1">
    <source>
        <dbReference type="SAM" id="MobiDB-lite"/>
    </source>
</evidence>
<sequence>MAPHTTNRTTVGHASEDSHPHFSESQWRNPYEELADPRGVEPPPPWHNPYEELGALGVRADDHDPLGLGLRLEYDDEEYPQEGDPPGRRGHRRHRTERSRPQRRLRVPLTAKALVAVVTCGSVLTLADRWAALYAEKQAAHRLKEAMHLQAAPEVDIHGFPFLTQVLHGRLDQVDIAVPHVSAGPVSVAKVDGAVHDIRILGDVPSSIRGAVIGQMQGNVLLAFDDLDRELGSSQVRFTAKDEHCVLAVGQLPIAGYRVRARAEAHLHLVGSRSVSTTVDNMRIDVPGVASYPPGGNGGLRLARPMAERISRDGEKAKALLSVGSIAERLGLTPEMAERAQRSDAELRRITGTPHFAEQLMQVNILDLVERNPWVLGKIGVDLSLVRGLLDIEVPKLAERLSLSFRLPELPGGIRLQDVSVRREGIELHAYGTDVPVGDGTKL</sequence>
<dbReference type="Pfam" id="PF11209">
    <property type="entry name" value="LmeA"/>
    <property type="match status" value="1"/>
</dbReference>
<protein>
    <submittedName>
        <fullName evidence="2">DUF2993 domain-containing protein</fullName>
    </submittedName>
</protein>
<name>A0ABT5YVU2_9ACTN</name>
<dbReference type="EMBL" id="JARHTQ010000004">
    <property type="protein sequence ID" value="MDF2255724.1"/>
    <property type="molecule type" value="Genomic_DNA"/>
</dbReference>
<comment type="caution">
    <text evidence="2">The sequence shown here is derived from an EMBL/GenBank/DDBJ whole genome shotgun (WGS) entry which is preliminary data.</text>
</comment>
<proteinExistence type="predicted"/>
<gene>
    <name evidence="2" type="ORF">P2L57_08300</name>
</gene>
<dbReference type="InterPro" id="IPR021373">
    <property type="entry name" value="DUF2993"/>
</dbReference>
<keyword evidence="3" id="KW-1185">Reference proteome</keyword>
<feature type="region of interest" description="Disordered" evidence="1">
    <location>
        <begin position="73"/>
        <end position="103"/>
    </location>
</feature>
<feature type="compositionally biased region" description="Basic residues" evidence="1">
    <location>
        <begin position="88"/>
        <end position="103"/>
    </location>
</feature>
<reference evidence="2 3" key="1">
    <citation type="submission" date="2023-03" db="EMBL/GenBank/DDBJ databases">
        <title>Draft genome sequence of type strain Streptomyces ferralitis JCM 14344.</title>
        <authorList>
            <person name="Klaysubun C."/>
            <person name="Duangmal K."/>
        </authorList>
    </citation>
    <scope>NUCLEOTIDE SEQUENCE [LARGE SCALE GENOMIC DNA]</scope>
    <source>
        <strain evidence="2 3">JCM 14344</strain>
    </source>
</reference>
<dbReference type="Proteomes" id="UP001220022">
    <property type="component" value="Unassembled WGS sequence"/>
</dbReference>
<feature type="compositionally biased region" description="Polar residues" evidence="1">
    <location>
        <begin position="1"/>
        <end position="12"/>
    </location>
</feature>
<accession>A0ABT5YVU2</accession>
<evidence type="ECO:0000313" key="3">
    <source>
        <dbReference type="Proteomes" id="UP001220022"/>
    </source>
</evidence>